<dbReference type="PROSITE" id="PS51144">
    <property type="entry name" value="ALPHA_CA_2"/>
    <property type="match status" value="1"/>
</dbReference>
<dbReference type="AlphaFoldDB" id="E9FXL4"/>
<dbReference type="EMBL" id="GL732526">
    <property type="protein sequence ID" value="EFX88104.1"/>
    <property type="molecule type" value="Genomic_DNA"/>
</dbReference>
<keyword evidence="11" id="KW-1185">Reference proteome</keyword>
<dbReference type="OrthoDB" id="429145at2759"/>
<evidence type="ECO:0000256" key="7">
    <source>
        <dbReference type="ARBA" id="ARBA00048348"/>
    </source>
</evidence>
<comment type="similarity">
    <text evidence="2 8">Belongs to the alpha-carbonic anhydrase family.</text>
</comment>
<dbReference type="PROSITE" id="PS00162">
    <property type="entry name" value="ALPHA_CA_1"/>
    <property type="match status" value="1"/>
</dbReference>
<dbReference type="GO" id="GO:0004089">
    <property type="term" value="F:carbonate dehydratase activity"/>
    <property type="evidence" value="ECO:0000318"/>
    <property type="project" value="GO_Central"/>
</dbReference>
<feature type="domain" description="Alpha-carbonic anhydrase" evidence="9">
    <location>
        <begin position="34"/>
        <end position="293"/>
    </location>
</feature>
<proteinExistence type="inferred from homology"/>
<protein>
    <recommendedName>
        <fullName evidence="3 8">Carbonic anhydrase</fullName>
        <ecNumber evidence="3 8">4.2.1.1</ecNumber>
    </recommendedName>
</protein>
<dbReference type="InterPro" id="IPR018338">
    <property type="entry name" value="Carbonic_anhydrase_a-class_CS"/>
</dbReference>
<dbReference type="FunCoup" id="E9FXL4">
    <property type="interactions" value="67"/>
</dbReference>
<keyword evidence="4 8" id="KW-0479">Metal-binding</keyword>
<dbReference type="SMART" id="SM01057">
    <property type="entry name" value="Carb_anhydrase"/>
    <property type="match status" value="1"/>
</dbReference>
<dbReference type="STRING" id="6669.E9FXL4"/>
<evidence type="ECO:0000256" key="5">
    <source>
        <dbReference type="ARBA" id="ARBA00022833"/>
    </source>
</evidence>
<dbReference type="InterPro" id="IPR023561">
    <property type="entry name" value="Carbonic_anhydrase_a-class"/>
</dbReference>
<dbReference type="HOGENOM" id="CLU_039326_2_0_1"/>
<accession>E9FXL4</accession>
<reference evidence="10 11" key="1">
    <citation type="journal article" date="2011" name="Science">
        <title>The ecoresponsive genome of Daphnia pulex.</title>
        <authorList>
            <person name="Colbourne J.K."/>
            <person name="Pfrender M.E."/>
            <person name="Gilbert D."/>
            <person name="Thomas W.K."/>
            <person name="Tucker A."/>
            <person name="Oakley T.H."/>
            <person name="Tokishita S."/>
            <person name="Aerts A."/>
            <person name="Arnold G.J."/>
            <person name="Basu M.K."/>
            <person name="Bauer D.J."/>
            <person name="Caceres C.E."/>
            <person name="Carmel L."/>
            <person name="Casola C."/>
            <person name="Choi J.H."/>
            <person name="Detter J.C."/>
            <person name="Dong Q."/>
            <person name="Dusheyko S."/>
            <person name="Eads B.D."/>
            <person name="Frohlich T."/>
            <person name="Geiler-Samerotte K.A."/>
            <person name="Gerlach D."/>
            <person name="Hatcher P."/>
            <person name="Jogdeo S."/>
            <person name="Krijgsveld J."/>
            <person name="Kriventseva E.V."/>
            <person name="Kultz D."/>
            <person name="Laforsch C."/>
            <person name="Lindquist E."/>
            <person name="Lopez J."/>
            <person name="Manak J.R."/>
            <person name="Muller J."/>
            <person name="Pangilinan J."/>
            <person name="Patwardhan R.P."/>
            <person name="Pitluck S."/>
            <person name="Pritham E.J."/>
            <person name="Rechtsteiner A."/>
            <person name="Rho M."/>
            <person name="Rogozin I.B."/>
            <person name="Sakarya O."/>
            <person name="Salamov A."/>
            <person name="Schaack S."/>
            <person name="Shapiro H."/>
            <person name="Shiga Y."/>
            <person name="Skalitzky C."/>
            <person name="Smith Z."/>
            <person name="Souvorov A."/>
            <person name="Sung W."/>
            <person name="Tang Z."/>
            <person name="Tsuchiya D."/>
            <person name="Tu H."/>
            <person name="Vos H."/>
            <person name="Wang M."/>
            <person name="Wolf Y.I."/>
            <person name="Yamagata H."/>
            <person name="Yamada T."/>
            <person name="Ye Y."/>
            <person name="Shaw J.R."/>
            <person name="Andrews J."/>
            <person name="Crease T.J."/>
            <person name="Tang H."/>
            <person name="Lucas S.M."/>
            <person name="Robertson H.M."/>
            <person name="Bork P."/>
            <person name="Koonin E.V."/>
            <person name="Zdobnov E.M."/>
            <person name="Grigoriev I.V."/>
            <person name="Lynch M."/>
            <person name="Boore J.L."/>
        </authorList>
    </citation>
    <scope>NUCLEOTIDE SEQUENCE [LARGE SCALE GENOMIC DNA]</scope>
</reference>
<dbReference type="EC" id="4.2.1.1" evidence="3 8"/>
<dbReference type="InterPro" id="IPR001148">
    <property type="entry name" value="CA_dom"/>
</dbReference>
<keyword evidence="8" id="KW-0732">Signal</keyword>
<name>E9FXL4_DAPPU</name>
<dbReference type="Gene3D" id="3.10.200.10">
    <property type="entry name" value="Alpha carbonic anhydrase"/>
    <property type="match status" value="1"/>
</dbReference>
<dbReference type="SUPFAM" id="SSF51069">
    <property type="entry name" value="Carbonic anhydrase"/>
    <property type="match status" value="1"/>
</dbReference>
<evidence type="ECO:0000256" key="2">
    <source>
        <dbReference type="ARBA" id="ARBA00010718"/>
    </source>
</evidence>
<evidence type="ECO:0000313" key="10">
    <source>
        <dbReference type="EMBL" id="EFX88104.1"/>
    </source>
</evidence>
<dbReference type="GO" id="GO:0005886">
    <property type="term" value="C:plasma membrane"/>
    <property type="evidence" value="ECO:0000318"/>
    <property type="project" value="GO_Central"/>
</dbReference>
<dbReference type="KEGG" id="dpx:DAPPUDRAFT_442484"/>
<comment type="function">
    <text evidence="1 8">Reversible hydration of carbon dioxide.</text>
</comment>
<dbReference type="eggNOG" id="KOG0382">
    <property type="taxonomic scope" value="Eukaryota"/>
</dbReference>
<dbReference type="InterPro" id="IPR036398">
    <property type="entry name" value="CA_dom_sf"/>
</dbReference>
<dbReference type="GO" id="GO:0008270">
    <property type="term" value="F:zinc ion binding"/>
    <property type="evidence" value="ECO:0007669"/>
    <property type="project" value="UniProtKB-UniRule"/>
</dbReference>
<evidence type="ECO:0000256" key="1">
    <source>
        <dbReference type="ARBA" id="ARBA00002904"/>
    </source>
</evidence>
<comment type="cofactor">
    <cofactor evidence="8">
        <name>Zn(2+)</name>
        <dbReference type="ChEBI" id="CHEBI:29105"/>
    </cofactor>
</comment>
<dbReference type="CDD" id="cd00326">
    <property type="entry name" value="alpha_CA"/>
    <property type="match status" value="1"/>
</dbReference>
<evidence type="ECO:0000313" key="11">
    <source>
        <dbReference type="Proteomes" id="UP000000305"/>
    </source>
</evidence>
<sequence length="300" mass="34363">MILFQIVATIIGCVVVIKGQDPANSVTSSSTPAPDWNYEHPTEWKEHFSSCGGAHQSPINLNLSQAIAEDYPRFHFHNYDRVFPEMVTNNGHTVMMRLGSNQNRTTEEDLPFINGGGLSGRFNFFQLHFHWGKDPMRGSEHLLNDWQYSAELHMVHYNAKYGSFNEAVPHPDGLAVLGIVMELEARDNIAFRHLEHFDDIVNPDANKNSTLSYSIPLVDLLPDRTGSFYRYNGSLTTPGCNEDVIWTIFDTPIGISERQLRILRKLHDTQGHEMENNFRPVQELHDRVLTYRPEDRNLDE</sequence>
<evidence type="ECO:0000256" key="8">
    <source>
        <dbReference type="RuleBase" id="RU367011"/>
    </source>
</evidence>
<evidence type="ECO:0000259" key="9">
    <source>
        <dbReference type="PROSITE" id="PS51144"/>
    </source>
</evidence>
<keyword evidence="5 8" id="KW-0862">Zinc</keyword>
<dbReference type="InParanoid" id="E9FXL4"/>
<organism evidence="10 11">
    <name type="scientific">Daphnia pulex</name>
    <name type="common">Water flea</name>
    <dbReference type="NCBI Taxonomy" id="6669"/>
    <lineage>
        <taxon>Eukaryota</taxon>
        <taxon>Metazoa</taxon>
        <taxon>Ecdysozoa</taxon>
        <taxon>Arthropoda</taxon>
        <taxon>Crustacea</taxon>
        <taxon>Branchiopoda</taxon>
        <taxon>Diplostraca</taxon>
        <taxon>Cladocera</taxon>
        <taxon>Anomopoda</taxon>
        <taxon>Daphniidae</taxon>
        <taxon>Daphnia</taxon>
    </lineage>
</organism>
<dbReference type="Pfam" id="PF00194">
    <property type="entry name" value="Carb_anhydrase"/>
    <property type="match status" value="1"/>
</dbReference>
<dbReference type="PANTHER" id="PTHR18952:SF265">
    <property type="entry name" value="CARBONIC ANHYDRASE"/>
    <property type="match status" value="1"/>
</dbReference>
<evidence type="ECO:0000256" key="6">
    <source>
        <dbReference type="ARBA" id="ARBA00023239"/>
    </source>
</evidence>
<feature type="chain" id="PRO_5025096596" description="Carbonic anhydrase" evidence="8">
    <location>
        <begin position="20"/>
        <end position="300"/>
    </location>
</feature>
<dbReference type="PANTHER" id="PTHR18952">
    <property type="entry name" value="CARBONIC ANHYDRASE"/>
    <property type="match status" value="1"/>
</dbReference>
<feature type="signal peptide" evidence="8">
    <location>
        <begin position="1"/>
        <end position="19"/>
    </location>
</feature>
<evidence type="ECO:0000256" key="4">
    <source>
        <dbReference type="ARBA" id="ARBA00022723"/>
    </source>
</evidence>
<comment type="catalytic activity">
    <reaction evidence="7 8">
        <text>hydrogencarbonate + H(+) = CO2 + H2O</text>
        <dbReference type="Rhea" id="RHEA:10748"/>
        <dbReference type="ChEBI" id="CHEBI:15377"/>
        <dbReference type="ChEBI" id="CHEBI:15378"/>
        <dbReference type="ChEBI" id="CHEBI:16526"/>
        <dbReference type="ChEBI" id="CHEBI:17544"/>
        <dbReference type="EC" id="4.2.1.1"/>
    </reaction>
</comment>
<evidence type="ECO:0000256" key="3">
    <source>
        <dbReference type="ARBA" id="ARBA00012925"/>
    </source>
</evidence>
<dbReference type="Proteomes" id="UP000000305">
    <property type="component" value="Unassembled WGS sequence"/>
</dbReference>
<keyword evidence="6 8" id="KW-0456">Lyase</keyword>
<gene>
    <name evidence="10" type="primary">CAA7E</name>
    <name evidence="10" type="ORF">DAPPUDRAFT_442484</name>
</gene>